<dbReference type="AlphaFoldDB" id="C1N3W1"/>
<proteinExistence type="inferred from homology"/>
<dbReference type="PIRSF" id="PIRSF002181">
    <property type="entry name" value="Ribosomal_L13"/>
    <property type="match status" value="1"/>
</dbReference>
<dbReference type="Gene3D" id="3.90.1180.10">
    <property type="entry name" value="Ribosomal protein L13"/>
    <property type="match status" value="1"/>
</dbReference>
<reference evidence="4 5" key="1">
    <citation type="journal article" date="2009" name="Science">
        <title>Green evolution and dynamic adaptations revealed by genomes of the marine picoeukaryotes Micromonas.</title>
        <authorList>
            <person name="Worden A.Z."/>
            <person name="Lee J.H."/>
            <person name="Mock T."/>
            <person name="Rouze P."/>
            <person name="Simmons M.P."/>
            <person name="Aerts A.L."/>
            <person name="Allen A.E."/>
            <person name="Cuvelier M.L."/>
            <person name="Derelle E."/>
            <person name="Everett M.V."/>
            <person name="Foulon E."/>
            <person name="Grimwood J."/>
            <person name="Gundlach H."/>
            <person name="Henrissat B."/>
            <person name="Napoli C."/>
            <person name="McDonald S.M."/>
            <person name="Parker M.S."/>
            <person name="Rombauts S."/>
            <person name="Salamov A."/>
            <person name="Von Dassow P."/>
            <person name="Badger J.H."/>
            <person name="Coutinho P.M."/>
            <person name="Demir E."/>
            <person name="Dubchak I."/>
            <person name="Gentemann C."/>
            <person name="Eikrem W."/>
            <person name="Gready J.E."/>
            <person name="John U."/>
            <person name="Lanier W."/>
            <person name="Lindquist E.A."/>
            <person name="Lucas S."/>
            <person name="Mayer K.F."/>
            <person name="Moreau H."/>
            <person name="Not F."/>
            <person name="Otillar R."/>
            <person name="Panaud O."/>
            <person name="Pangilinan J."/>
            <person name="Paulsen I."/>
            <person name="Piegu B."/>
            <person name="Poliakov A."/>
            <person name="Robbens S."/>
            <person name="Schmutz J."/>
            <person name="Toulza E."/>
            <person name="Wyss T."/>
            <person name="Zelensky A."/>
            <person name="Zhou K."/>
            <person name="Armbrust E.V."/>
            <person name="Bhattacharya D."/>
            <person name="Goodenough U.W."/>
            <person name="Van de Peer Y."/>
            <person name="Grigoriev I.V."/>
        </authorList>
    </citation>
    <scope>NUCLEOTIDE SEQUENCE [LARGE SCALE GENOMIC DNA]</scope>
    <source>
        <strain evidence="4 5">CCMP1545</strain>
    </source>
</reference>
<dbReference type="InterPro" id="IPR036899">
    <property type="entry name" value="Ribosomal_uL13_sf"/>
</dbReference>
<dbReference type="NCBIfam" id="TIGR01066">
    <property type="entry name" value="rplM_bact"/>
    <property type="match status" value="1"/>
</dbReference>
<accession>C1N3W1</accession>
<dbReference type="CDD" id="cd00392">
    <property type="entry name" value="Ribosomal_L13"/>
    <property type="match status" value="1"/>
</dbReference>
<dbReference type="STRING" id="564608.C1N3W1"/>
<evidence type="ECO:0000256" key="3">
    <source>
        <dbReference type="ARBA" id="ARBA00023274"/>
    </source>
</evidence>
<organism evidence="5">
    <name type="scientific">Micromonas pusilla (strain CCMP1545)</name>
    <name type="common">Picoplanktonic green alga</name>
    <dbReference type="NCBI Taxonomy" id="564608"/>
    <lineage>
        <taxon>Eukaryota</taxon>
        <taxon>Viridiplantae</taxon>
        <taxon>Chlorophyta</taxon>
        <taxon>Mamiellophyceae</taxon>
        <taxon>Mamiellales</taxon>
        <taxon>Mamiellaceae</taxon>
        <taxon>Micromonas</taxon>
    </lineage>
</organism>
<dbReference type="Proteomes" id="UP000001876">
    <property type="component" value="Unassembled WGS sequence"/>
</dbReference>
<evidence type="ECO:0000313" key="4">
    <source>
        <dbReference type="EMBL" id="EEH53503.1"/>
    </source>
</evidence>
<comment type="similarity">
    <text evidence="1">Belongs to the universal ribosomal protein uL13 family.</text>
</comment>
<dbReference type="HAMAP" id="MF_01366">
    <property type="entry name" value="Ribosomal_uL13"/>
    <property type="match status" value="1"/>
</dbReference>
<dbReference type="InterPro" id="IPR005822">
    <property type="entry name" value="Ribosomal_uL13"/>
</dbReference>
<feature type="non-terminal residue" evidence="4">
    <location>
        <position position="147"/>
    </location>
</feature>
<dbReference type="GeneID" id="9687883"/>
<dbReference type="OrthoDB" id="274622at2759"/>
<keyword evidence="2" id="KW-0689">Ribosomal protein</keyword>
<keyword evidence="5" id="KW-1185">Reference proteome</keyword>
<dbReference type="InterPro" id="IPR005823">
    <property type="entry name" value="Ribosomal_uL13_bac-type"/>
</dbReference>
<protein>
    <submittedName>
        <fullName evidence="4">Predicted protein</fullName>
    </submittedName>
</protein>
<dbReference type="GO" id="GO:0005762">
    <property type="term" value="C:mitochondrial large ribosomal subunit"/>
    <property type="evidence" value="ECO:0007669"/>
    <property type="project" value="TreeGrafter"/>
</dbReference>
<dbReference type="SUPFAM" id="SSF52161">
    <property type="entry name" value="Ribosomal protein L13"/>
    <property type="match status" value="1"/>
</dbReference>
<dbReference type="KEGG" id="mpp:MICPUCDRAFT_7563"/>
<keyword evidence="3" id="KW-0687">Ribonucleoprotein</keyword>
<dbReference type="PANTHER" id="PTHR11545">
    <property type="entry name" value="RIBOSOMAL PROTEIN L13"/>
    <property type="match status" value="1"/>
</dbReference>
<dbReference type="GO" id="GO:0017148">
    <property type="term" value="P:negative regulation of translation"/>
    <property type="evidence" value="ECO:0007669"/>
    <property type="project" value="TreeGrafter"/>
</dbReference>
<dbReference type="Pfam" id="PF00572">
    <property type="entry name" value="Ribosomal_L13"/>
    <property type="match status" value="1"/>
</dbReference>
<sequence>IARIKNVVTDGLRYRLADARGEVLGRFAACVSRVLQGKDKPTYEPHRAEGDVVVVTNAKDIVLTGRKLEDKKYYRHTGYVGNLVTRTAKEMMEREPTFLIRKAVERMLPKNKLRKDMMRKLRVFPGETHAFDDVPLVPLKMPPRVIR</sequence>
<dbReference type="GO" id="GO:0003729">
    <property type="term" value="F:mRNA binding"/>
    <property type="evidence" value="ECO:0007669"/>
    <property type="project" value="TreeGrafter"/>
</dbReference>
<evidence type="ECO:0000313" key="5">
    <source>
        <dbReference type="Proteomes" id="UP000001876"/>
    </source>
</evidence>
<dbReference type="OMA" id="HKPIYTP"/>
<evidence type="ECO:0000256" key="1">
    <source>
        <dbReference type="ARBA" id="ARBA00006227"/>
    </source>
</evidence>
<dbReference type="eggNOG" id="KOG3203">
    <property type="taxonomic scope" value="Eukaryota"/>
</dbReference>
<dbReference type="RefSeq" id="XP_003062684.1">
    <property type="nucleotide sequence ID" value="XM_003062638.1"/>
</dbReference>
<feature type="non-terminal residue" evidence="4">
    <location>
        <position position="1"/>
    </location>
</feature>
<dbReference type="PANTHER" id="PTHR11545:SF2">
    <property type="entry name" value="LARGE RIBOSOMAL SUBUNIT PROTEIN UL13M"/>
    <property type="match status" value="1"/>
</dbReference>
<dbReference type="GO" id="GO:0003735">
    <property type="term" value="F:structural constituent of ribosome"/>
    <property type="evidence" value="ECO:0007669"/>
    <property type="project" value="InterPro"/>
</dbReference>
<dbReference type="GO" id="GO:0006412">
    <property type="term" value="P:translation"/>
    <property type="evidence" value="ECO:0007669"/>
    <property type="project" value="InterPro"/>
</dbReference>
<gene>
    <name evidence="4" type="ORF">MICPUCDRAFT_7563</name>
</gene>
<evidence type="ECO:0000256" key="2">
    <source>
        <dbReference type="ARBA" id="ARBA00022980"/>
    </source>
</evidence>
<name>C1N3W1_MICPC</name>
<dbReference type="EMBL" id="GG663746">
    <property type="protein sequence ID" value="EEH53503.1"/>
    <property type="molecule type" value="Genomic_DNA"/>
</dbReference>